<evidence type="ECO:0000313" key="1">
    <source>
        <dbReference type="EMBL" id="CAK0855196.1"/>
    </source>
</evidence>
<proteinExistence type="predicted"/>
<dbReference type="Proteomes" id="UP001189429">
    <property type="component" value="Unassembled WGS sequence"/>
</dbReference>
<protein>
    <submittedName>
        <fullName evidence="1">Uncharacterized protein</fullName>
    </submittedName>
</protein>
<keyword evidence="2" id="KW-1185">Reference proteome</keyword>
<name>A0ABN9UBG6_9DINO</name>
<comment type="caution">
    <text evidence="1">The sequence shown here is derived from an EMBL/GenBank/DDBJ whole genome shotgun (WGS) entry which is preliminary data.</text>
</comment>
<gene>
    <name evidence="1" type="ORF">PCOR1329_LOCUS46001</name>
</gene>
<sequence length="698" mass="77195">MDGDLAKRVLSEVRRLQPPSTTPSREAAMLRLRNAASAADHQTRCTYVQKVAELGRRLADSCGRLSDRGETLPAQWECVDIPPPGSRPISARSVSPRVARKLEGFKTEMLKADGEECVQSAEVKNYVDQHCRRKKNMMGLAKRMASAGMLCRCEEKVDEVGLFCVVKKAEVVGSEVALRLVFDQRRSNLRWQRPPWFAMGGVNATPHLYVSEEMKYPAAEMKFGTGDLPDFYYMLDLGEDLAPYFVLPTVKASELVASLPDDVVLTGQGEYLGIRVALMGFSWACWMAQTTMEDLFNGGPQLGLGCLSEKQRLAEGGHLPQISREAPAVQYEHIDDFGMIGVDFAASGSDPAPPRVRDMWLGAKRLVRSAGFQVHKDDCSEEARVIGGDFSGTRLAPNQDNMWMVVAGIEEIGQAGVLSEFAEVYQWSSEARAGPRQPVPREVLKKLAVVAAIVPLISVDLAMPWDPLVTMFDASLSGGAIIGTESTREEQRREARFAVRGGWTVWTGISSSWAAEQWSEGETYLRVMEGVELGNRIRVPPVHSCWDDLSRWRELMRSATAPILILCRRMASPNLGCGKREHWRWAPSDRNHSDRPIRGFPVGQAPKHRSGTTEVVLPSSAAEAMEELVEIAEEDPFEPLRCRSVISVRGPGVLAATSGGPASLRLYLLMCTNVDVGFGAEFDLTDEENVTKWEMFSE</sequence>
<reference evidence="1" key="1">
    <citation type="submission" date="2023-10" db="EMBL/GenBank/DDBJ databases">
        <authorList>
            <person name="Chen Y."/>
            <person name="Shah S."/>
            <person name="Dougan E. K."/>
            <person name="Thang M."/>
            <person name="Chan C."/>
        </authorList>
    </citation>
    <scope>NUCLEOTIDE SEQUENCE [LARGE SCALE GENOMIC DNA]</scope>
</reference>
<accession>A0ABN9UBG6</accession>
<feature type="non-terminal residue" evidence="1">
    <location>
        <position position="698"/>
    </location>
</feature>
<dbReference type="EMBL" id="CAUYUJ010015527">
    <property type="protein sequence ID" value="CAK0855196.1"/>
    <property type="molecule type" value="Genomic_DNA"/>
</dbReference>
<organism evidence="1 2">
    <name type="scientific">Prorocentrum cordatum</name>
    <dbReference type="NCBI Taxonomy" id="2364126"/>
    <lineage>
        <taxon>Eukaryota</taxon>
        <taxon>Sar</taxon>
        <taxon>Alveolata</taxon>
        <taxon>Dinophyceae</taxon>
        <taxon>Prorocentrales</taxon>
        <taxon>Prorocentraceae</taxon>
        <taxon>Prorocentrum</taxon>
    </lineage>
</organism>
<evidence type="ECO:0000313" key="2">
    <source>
        <dbReference type="Proteomes" id="UP001189429"/>
    </source>
</evidence>